<evidence type="ECO:0000313" key="9">
    <source>
        <dbReference type="Proteomes" id="UP000826271"/>
    </source>
</evidence>
<reference evidence="8" key="1">
    <citation type="submission" date="2019-10" db="EMBL/GenBank/DDBJ databases">
        <authorList>
            <person name="Zhang R."/>
            <person name="Pan Y."/>
            <person name="Wang J."/>
            <person name="Ma R."/>
            <person name="Yu S."/>
        </authorList>
    </citation>
    <scope>NUCLEOTIDE SEQUENCE</scope>
    <source>
        <strain evidence="8">LA-IB0</strain>
        <tissue evidence="8">Leaf</tissue>
    </source>
</reference>
<dbReference type="AlphaFoldDB" id="A0AAV6Y7A3"/>
<comment type="catalytic activity">
    <reaction evidence="1">
        <text>S-ubiquitinyl-[E2 ubiquitin-conjugating enzyme]-L-cysteine + [acceptor protein]-L-lysine = [E2 ubiquitin-conjugating enzyme]-L-cysteine + N(6)-ubiquitinyl-[acceptor protein]-L-lysine.</text>
        <dbReference type="EC" id="2.3.2.26"/>
    </reaction>
</comment>
<dbReference type="InterPro" id="IPR000569">
    <property type="entry name" value="HECT_dom"/>
</dbReference>
<keyword evidence="9" id="KW-1185">Reference proteome</keyword>
<dbReference type="EMBL" id="WHWC01000002">
    <property type="protein sequence ID" value="KAG8387325.1"/>
    <property type="molecule type" value="Genomic_DNA"/>
</dbReference>
<dbReference type="SMART" id="SM00119">
    <property type="entry name" value="HECTc"/>
    <property type="match status" value="1"/>
</dbReference>
<sequence length="559" mass="64943">MDRRCLGIIPGSKRIFFFSFIMEMWFRWHATPWEPCPVIAETLPEGDEYGGLLPHKLFWSLKLTMVEQILLLTIELKPGGRNMRVTEETKHEYVDLVADHILTNAIRPQINSFLDGFNELVPRELISIFNDKELELLISSLPEIDSSNVQWFWEVVMGFNEEDMARLLQFVTGTSKLSKIEYYSMSVLSPDDKIFSGRTLLSYGHGFIYSGRNDNIIGETDDGNQVVKVKEEVHETDAANQILSSLTSIGSDCNKDRVDNEEQEERSTILKRLVDGPVTFTKFAEKQRRPLNAFVRQIPSLLEKSLSMLLKAPRLIDFDNKRAYFTSRIRQQHDQQLSGPLRISVRWAYILEDSYKQLRMCPNQDLKERLIVHFHGEEGIDACGLTREWYQLIFVGRVNSLNKPNFELSNVAKALFDGQLLDVYFTRSFYKHILGVKVTYHHIEAVDPDYYKNLKWMLENDVSDTPDLTFSMDPDDEKHILYEKTEITDYEFKPGGRNMRVMEEIKHEYVDLVADHILTNAIRPQINSFLDVDDLKANTEYTGYTAASNVVQWFWEVVK</sequence>
<feature type="domain" description="HECT" evidence="7">
    <location>
        <begin position="362"/>
        <end position="531"/>
    </location>
</feature>
<dbReference type="InterPro" id="IPR035983">
    <property type="entry name" value="Hect_E3_ubiquitin_ligase"/>
</dbReference>
<dbReference type="GO" id="GO:0005737">
    <property type="term" value="C:cytoplasm"/>
    <property type="evidence" value="ECO:0007669"/>
    <property type="project" value="TreeGrafter"/>
</dbReference>
<dbReference type="InterPro" id="IPR050409">
    <property type="entry name" value="E3_ubiq-protein_ligase"/>
</dbReference>
<dbReference type="EC" id="2.3.2.26" evidence="3"/>
<comment type="caution">
    <text evidence="6">Lacks conserved residue(s) required for the propagation of feature annotation.</text>
</comment>
<dbReference type="FunFam" id="3.30.2160.10:FF:000001">
    <property type="entry name" value="E3 ubiquitin-protein ligase NEDD4-like"/>
    <property type="match status" value="1"/>
</dbReference>
<dbReference type="GO" id="GO:0000209">
    <property type="term" value="P:protein polyubiquitination"/>
    <property type="evidence" value="ECO:0007669"/>
    <property type="project" value="TreeGrafter"/>
</dbReference>
<dbReference type="SUPFAM" id="SSF56204">
    <property type="entry name" value="Hect, E3 ligase catalytic domain"/>
    <property type="match status" value="2"/>
</dbReference>
<comment type="pathway">
    <text evidence="2">Protein modification; protein ubiquitination.</text>
</comment>
<evidence type="ECO:0000256" key="1">
    <source>
        <dbReference type="ARBA" id="ARBA00000885"/>
    </source>
</evidence>
<dbReference type="PROSITE" id="PS50237">
    <property type="entry name" value="HECT"/>
    <property type="match status" value="3"/>
</dbReference>
<evidence type="ECO:0000256" key="6">
    <source>
        <dbReference type="PROSITE-ProRule" id="PRU00104"/>
    </source>
</evidence>
<feature type="domain" description="HECT" evidence="7">
    <location>
        <begin position="532"/>
        <end position="559"/>
    </location>
</feature>
<proteinExistence type="predicted"/>
<evidence type="ECO:0000256" key="4">
    <source>
        <dbReference type="ARBA" id="ARBA00022679"/>
    </source>
</evidence>
<accession>A0AAV6Y7A3</accession>
<evidence type="ECO:0000256" key="5">
    <source>
        <dbReference type="ARBA" id="ARBA00022786"/>
    </source>
</evidence>
<protein>
    <recommendedName>
        <fullName evidence="3">HECT-type E3 ubiquitin transferase</fullName>
        <ecNumber evidence="3">2.3.2.26</ecNumber>
    </recommendedName>
</protein>
<dbReference type="GO" id="GO:0061630">
    <property type="term" value="F:ubiquitin protein ligase activity"/>
    <property type="evidence" value="ECO:0007669"/>
    <property type="project" value="UniProtKB-EC"/>
</dbReference>
<dbReference type="Gene3D" id="3.30.2160.10">
    <property type="entry name" value="Hect, E3 ligase catalytic domain"/>
    <property type="match status" value="2"/>
</dbReference>
<dbReference type="PANTHER" id="PTHR11254">
    <property type="entry name" value="HECT DOMAIN UBIQUITIN-PROTEIN LIGASE"/>
    <property type="match status" value="1"/>
</dbReference>
<comment type="caution">
    <text evidence="8">The sequence shown here is derived from an EMBL/GenBank/DDBJ whole genome shotgun (WGS) entry which is preliminary data.</text>
</comment>
<name>A0AAV6Y7A3_9LAMI</name>
<evidence type="ECO:0000259" key="7">
    <source>
        <dbReference type="PROSITE" id="PS50237"/>
    </source>
</evidence>
<feature type="domain" description="HECT" evidence="7">
    <location>
        <begin position="75"/>
        <end position="177"/>
    </location>
</feature>
<dbReference type="GO" id="GO:0006511">
    <property type="term" value="P:ubiquitin-dependent protein catabolic process"/>
    <property type="evidence" value="ECO:0007669"/>
    <property type="project" value="TreeGrafter"/>
</dbReference>
<keyword evidence="4" id="KW-0808">Transferase</keyword>
<dbReference type="PANTHER" id="PTHR11254:SF67">
    <property type="entry name" value="E3 UBIQUITIN-PROTEIN LIGASE HUWE1"/>
    <property type="match status" value="1"/>
</dbReference>
<dbReference type="Proteomes" id="UP000826271">
    <property type="component" value="Unassembled WGS sequence"/>
</dbReference>
<keyword evidence="5 6" id="KW-0833">Ubl conjugation pathway</keyword>
<dbReference type="Gene3D" id="3.30.2410.10">
    <property type="entry name" value="Hect, E3 ligase catalytic domain"/>
    <property type="match status" value="2"/>
</dbReference>
<dbReference type="Pfam" id="PF00632">
    <property type="entry name" value="HECT"/>
    <property type="match status" value="2"/>
</dbReference>
<gene>
    <name evidence="8" type="ORF">BUALT_Bualt02G0009500</name>
</gene>
<evidence type="ECO:0000256" key="3">
    <source>
        <dbReference type="ARBA" id="ARBA00012485"/>
    </source>
</evidence>
<evidence type="ECO:0000313" key="8">
    <source>
        <dbReference type="EMBL" id="KAG8387325.1"/>
    </source>
</evidence>
<evidence type="ECO:0000256" key="2">
    <source>
        <dbReference type="ARBA" id="ARBA00004906"/>
    </source>
</evidence>
<dbReference type="Gene3D" id="3.90.1750.10">
    <property type="entry name" value="Hect, E3 ligase catalytic domains"/>
    <property type="match status" value="3"/>
</dbReference>
<organism evidence="8 9">
    <name type="scientific">Buddleja alternifolia</name>
    <dbReference type="NCBI Taxonomy" id="168488"/>
    <lineage>
        <taxon>Eukaryota</taxon>
        <taxon>Viridiplantae</taxon>
        <taxon>Streptophyta</taxon>
        <taxon>Embryophyta</taxon>
        <taxon>Tracheophyta</taxon>
        <taxon>Spermatophyta</taxon>
        <taxon>Magnoliopsida</taxon>
        <taxon>eudicotyledons</taxon>
        <taxon>Gunneridae</taxon>
        <taxon>Pentapetalae</taxon>
        <taxon>asterids</taxon>
        <taxon>lamiids</taxon>
        <taxon>Lamiales</taxon>
        <taxon>Scrophulariaceae</taxon>
        <taxon>Buddlejeae</taxon>
        <taxon>Buddleja</taxon>
    </lineage>
</organism>